<dbReference type="KEGG" id="vde:111243242"/>
<name>A0A7M7J7K4_VARDE</name>
<dbReference type="RefSeq" id="XP_022644202.1">
    <property type="nucleotide sequence ID" value="XM_022788467.1"/>
</dbReference>
<keyword evidence="2" id="KW-1185">Reference proteome</keyword>
<dbReference type="GeneID" id="111243242"/>
<dbReference type="AlphaFoldDB" id="A0A7M7J7K4"/>
<organism evidence="1 2">
    <name type="scientific">Varroa destructor</name>
    <name type="common">Honeybee mite</name>
    <dbReference type="NCBI Taxonomy" id="109461"/>
    <lineage>
        <taxon>Eukaryota</taxon>
        <taxon>Metazoa</taxon>
        <taxon>Ecdysozoa</taxon>
        <taxon>Arthropoda</taxon>
        <taxon>Chelicerata</taxon>
        <taxon>Arachnida</taxon>
        <taxon>Acari</taxon>
        <taxon>Parasitiformes</taxon>
        <taxon>Mesostigmata</taxon>
        <taxon>Gamasina</taxon>
        <taxon>Dermanyssoidea</taxon>
        <taxon>Varroidae</taxon>
        <taxon>Varroa</taxon>
    </lineage>
</organism>
<accession>A0A7M7J7K4</accession>
<reference evidence="1" key="1">
    <citation type="submission" date="2021-01" db="UniProtKB">
        <authorList>
            <consortium name="EnsemblMetazoa"/>
        </authorList>
    </citation>
    <scope>IDENTIFICATION</scope>
</reference>
<evidence type="ECO:0000313" key="1">
    <source>
        <dbReference type="EnsemblMetazoa" id="XP_022644202"/>
    </source>
</evidence>
<protein>
    <submittedName>
        <fullName evidence="1">Uncharacterized protein</fullName>
    </submittedName>
</protein>
<evidence type="ECO:0000313" key="2">
    <source>
        <dbReference type="Proteomes" id="UP000594260"/>
    </source>
</evidence>
<sequence length="118" mass="13868">MQGVNYETDDHVMVCPFQLLRAIISYRSHAENSPYILVKSCFHRLGYLEKASVIWRSKRYQNCGKERGFDTRSIDVCYRPYDLAIYARPKPFSPPPTRIGKRFEPILTNRSHDVSRIQ</sequence>
<dbReference type="EnsemblMetazoa" id="XM_022788467">
    <property type="protein sequence ID" value="XP_022644202"/>
    <property type="gene ID" value="LOC111243242"/>
</dbReference>
<proteinExistence type="predicted"/>
<dbReference type="InParanoid" id="A0A7M7J7K4"/>
<dbReference type="Proteomes" id="UP000594260">
    <property type="component" value="Unplaced"/>
</dbReference>